<evidence type="ECO:0000313" key="3">
    <source>
        <dbReference type="Proteomes" id="UP000595140"/>
    </source>
</evidence>
<feature type="region of interest" description="Disordered" evidence="1">
    <location>
        <begin position="1"/>
        <end position="22"/>
    </location>
</feature>
<gene>
    <name evidence="2" type="ORF">CCAM_LOCUS9901</name>
</gene>
<feature type="compositionally biased region" description="Low complexity" evidence="1">
    <location>
        <begin position="9"/>
        <end position="21"/>
    </location>
</feature>
<reference evidence="2 3" key="1">
    <citation type="submission" date="2018-04" db="EMBL/GenBank/DDBJ databases">
        <authorList>
            <person name="Vogel A."/>
        </authorList>
    </citation>
    <scope>NUCLEOTIDE SEQUENCE [LARGE SCALE GENOMIC DNA]</scope>
</reference>
<protein>
    <submittedName>
        <fullName evidence="2">Uncharacterized protein</fullName>
    </submittedName>
</protein>
<accession>A0A484KUF3</accession>
<keyword evidence="3" id="KW-1185">Reference proteome</keyword>
<name>A0A484KUF3_9ASTE</name>
<feature type="region of interest" description="Disordered" evidence="1">
    <location>
        <begin position="36"/>
        <end position="71"/>
    </location>
</feature>
<dbReference type="AlphaFoldDB" id="A0A484KUF3"/>
<proteinExistence type="predicted"/>
<evidence type="ECO:0000256" key="1">
    <source>
        <dbReference type="SAM" id="MobiDB-lite"/>
    </source>
</evidence>
<dbReference type="EMBL" id="OOIL02000669">
    <property type="protein sequence ID" value="VFQ68125.1"/>
    <property type="molecule type" value="Genomic_DNA"/>
</dbReference>
<dbReference type="Proteomes" id="UP000595140">
    <property type="component" value="Unassembled WGS sequence"/>
</dbReference>
<organism evidence="2 3">
    <name type="scientific">Cuscuta campestris</name>
    <dbReference type="NCBI Taxonomy" id="132261"/>
    <lineage>
        <taxon>Eukaryota</taxon>
        <taxon>Viridiplantae</taxon>
        <taxon>Streptophyta</taxon>
        <taxon>Embryophyta</taxon>
        <taxon>Tracheophyta</taxon>
        <taxon>Spermatophyta</taxon>
        <taxon>Magnoliopsida</taxon>
        <taxon>eudicotyledons</taxon>
        <taxon>Gunneridae</taxon>
        <taxon>Pentapetalae</taxon>
        <taxon>asterids</taxon>
        <taxon>lamiids</taxon>
        <taxon>Solanales</taxon>
        <taxon>Convolvulaceae</taxon>
        <taxon>Cuscuteae</taxon>
        <taxon>Cuscuta</taxon>
        <taxon>Cuscuta subgen. Grammica</taxon>
        <taxon>Cuscuta sect. Cleistogrammica</taxon>
    </lineage>
</organism>
<feature type="compositionally biased region" description="Basic and acidic residues" evidence="1">
    <location>
        <begin position="41"/>
        <end position="52"/>
    </location>
</feature>
<sequence length="122" mass="13028">MASFDEKPVSVSEDAVDSAAAGKWKEYRSEIVECLEDEDGLEPKGGPEKESGDVDGSQETLDASDGGSGGADNPALFKSVFRASSLVHSEVKESPLSSDAIFQQVCVCQCVYYCSTSPFEFQ</sequence>
<evidence type="ECO:0000313" key="2">
    <source>
        <dbReference type="EMBL" id="VFQ68125.1"/>
    </source>
</evidence>